<comment type="caution">
    <text evidence="1">The sequence shown here is derived from an EMBL/GenBank/DDBJ whole genome shotgun (WGS) entry which is preliminary data.</text>
</comment>
<reference evidence="1 2" key="1">
    <citation type="journal article" date="2023" name="Plants (Basel)">
        <title>Bridging the Gap: Combining Genomics and Transcriptomics Approaches to Understand Stylosanthes scabra, an Orphan Legume from the Brazilian Caatinga.</title>
        <authorList>
            <person name="Ferreira-Neto J.R.C."/>
            <person name="da Silva M.D."/>
            <person name="Binneck E."/>
            <person name="de Melo N.F."/>
            <person name="da Silva R.H."/>
            <person name="de Melo A.L.T.M."/>
            <person name="Pandolfi V."/>
            <person name="Bustamante F.O."/>
            <person name="Brasileiro-Vidal A.C."/>
            <person name="Benko-Iseppon A.M."/>
        </authorList>
    </citation>
    <scope>NUCLEOTIDE SEQUENCE [LARGE SCALE GENOMIC DNA]</scope>
    <source>
        <tissue evidence="1">Leaves</tissue>
    </source>
</reference>
<dbReference type="EMBL" id="JASCZI010033808">
    <property type="protein sequence ID" value="MED6129089.1"/>
    <property type="molecule type" value="Genomic_DNA"/>
</dbReference>
<protein>
    <submittedName>
        <fullName evidence="1">Uncharacterized protein</fullName>
    </submittedName>
</protein>
<evidence type="ECO:0000313" key="2">
    <source>
        <dbReference type="Proteomes" id="UP001341840"/>
    </source>
</evidence>
<dbReference type="Proteomes" id="UP001341840">
    <property type="component" value="Unassembled WGS sequence"/>
</dbReference>
<proteinExistence type="predicted"/>
<gene>
    <name evidence="1" type="ORF">PIB30_104425</name>
</gene>
<accession>A0ABU6RYS9</accession>
<organism evidence="1 2">
    <name type="scientific">Stylosanthes scabra</name>
    <dbReference type="NCBI Taxonomy" id="79078"/>
    <lineage>
        <taxon>Eukaryota</taxon>
        <taxon>Viridiplantae</taxon>
        <taxon>Streptophyta</taxon>
        <taxon>Embryophyta</taxon>
        <taxon>Tracheophyta</taxon>
        <taxon>Spermatophyta</taxon>
        <taxon>Magnoliopsida</taxon>
        <taxon>eudicotyledons</taxon>
        <taxon>Gunneridae</taxon>
        <taxon>Pentapetalae</taxon>
        <taxon>rosids</taxon>
        <taxon>fabids</taxon>
        <taxon>Fabales</taxon>
        <taxon>Fabaceae</taxon>
        <taxon>Papilionoideae</taxon>
        <taxon>50 kb inversion clade</taxon>
        <taxon>dalbergioids sensu lato</taxon>
        <taxon>Dalbergieae</taxon>
        <taxon>Pterocarpus clade</taxon>
        <taxon>Stylosanthes</taxon>
    </lineage>
</organism>
<keyword evidence="2" id="KW-1185">Reference proteome</keyword>
<sequence length="107" mass="11805">MAEMSIPLCYALCRRRASMLHTTVKLDASPSSFHFILLRHSSLELRPALAPRRSASYHLLNSVVMAKFGVVCGRDLALGSSCHGANKPIHYNFADDVSICLKTLDKC</sequence>
<name>A0ABU6RYS9_9FABA</name>
<evidence type="ECO:0000313" key="1">
    <source>
        <dbReference type="EMBL" id="MED6129089.1"/>
    </source>
</evidence>